<dbReference type="eggNOG" id="COG1560">
    <property type="taxonomic scope" value="Bacteria"/>
</dbReference>
<name>A0A0J5L4R5_PLUGE</name>
<organism evidence="1 2">
    <name type="scientific">Pluralibacter gergoviae</name>
    <name type="common">Enterobacter gergoviae</name>
    <dbReference type="NCBI Taxonomy" id="61647"/>
    <lineage>
        <taxon>Bacteria</taxon>
        <taxon>Pseudomonadati</taxon>
        <taxon>Pseudomonadota</taxon>
        <taxon>Gammaproteobacteria</taxon>
        <taxon>Enterobacterales</taxon>
        <taxon>Enterobacteriaceae</taxon>
        <taxon>Pluralibacter</taxon>
    </lineage>
</organism>
<dbReference type="RefSeq" id="WP_048278615.1">
    <property type="nucleotide sequence ID" value="NZ_LDZF01000006.1"/>
</dbReference>
<dbReference type="EMBL" id="LDZF01000006">
    <property type="protein sequence ID" value="KMK14743.1"/>
    <property type="molecule type" value="Genomic_DNA"/>
</dbReference>
<protein>
    <submittedName>
        <fullName evidence="1">ABC transporter</fullName>
    </submittedName>
</protein>
<proteinExistence type="predicted"/>
<evidence type="ECO:0000313" key="1">
    <source>
        <dbReference type="EMBL" id="KMK14743.1"/>
    </source>
</evidence>
<dbReference type="Proteomes" id="UP000036196">
    <property type="component" value="Unassembled WGS sequence"/>
</dbReference>
<dbReference type="AlphaFoldDB" id="A0A0J5L4R5"/>
<evidence type="ECO:0000313" key="2">
    <source>
        <dbReference type="Proteomes" id="UP000036196"/>
    </source>
</evidence>
<keyword evidence="2" id="KW-1185">Reference proteome</keyword>
<dbReference type="PATRIC" id="fig|61647.15.peg.4811"/>
<sequence>MRFFAVWLYCSSRIVFDRLVGLGEWVGQRIAAARIFLLRHMDYRTSFRLAHLTRALGMTGRRRRNLARVAEENKRCLLGPEAPPLNAGWIFQRRELLDLAATYGQNPRLLAELRQCAGQLDRVVKPLHEAGSPVILAPLHMVSDILAGIVGSMVWPYQATVVVSASAEVYQARDRAMGGINLNYCSIHGDNSAIAGNLTEAIMEAAEHRRNIMIFPDITPDYTASARENVSAKMACRLFERPAHLHSGIIRAARMLSAQVVFYYLYYDGGLKIYLEQPVAARDLKRRMPLIIEAAMRRHPADWLLWHGHSLYFINE</sequence>
<reference evidence="1 2" key="1">
    <citation type="submission" date="2015-05" db="EMBL/GenBank/DDBJ databases">
        <title>Genome sequences of Pluralibacter gergoviae.</title>
        <authorList>
            <person name="Greninger A.L."/>
            <person name="Miller S."/>
        </authorList>
    </citation>
    <scope>NUCLEOTIDE SEQUENCE [LARGE SCALE GENOMIC DNA]</scope>
    <source>
        <strain evidence="1 2">JS81F13</strain>
    </source>
</reference>
<comment type="caution">
    <text evidence="1">The sequence shown here is derived from an EMBL/GenBank/DDBJ whole genome shotgun (WGS) entry which is preliminary data.</text>
</comment>
<dbReference type="STRING" id="61647.LG71_06165"/>
<gene>
    <name evidence="1" type="ORF">ABW06_07870</name>
</gene>
<accession>A0A0J5L4R5</accession>